<sequence>MSDFDFWKFKIRQTRGHEKGALEGGQGRGVLRILGVLVEKVFTFFASTTAV</sequence>
<evidence type="ECO:0000313" key="2">
    <source>
        <dbReference type="Proteomes" id="UP001497535"/>
    </source>
</evidence>
<gene>
    <name evidence="1" type="ORF">MENTE1834_LOCUS32349</name>
</gene>
<keyword evidence="2" id="KW-1185">Reference proteome</keyword>
<proteinExistence type="predicted"/>
<protein>
    <submittedName>
        <fullName evidence="1">Uncharacterized protein</fullName>
    </submittedName>
</protein>
<dbReference type="EMBL" id="CAVMJV010000055">
    <property type="protein sequence ID" value="CAK5084938.1"/>
    <property type="molecule type" value="Genomic_DNA"/>
</dbReference>
<evidence type="ECO:0000313" key="1">
    <source>
        <dbReference type="EMBL" id="CAK5084938.1"/>
    </source>
</evidence>
<name>A0ACB1A3S4_MELEN</name>
<reference evidence="1" key="1">
    <citation type="submission" date="2023-11" db="EMBL/GenBank/DDBJ databases">
        <authorList>
            <person name="Poullet M."/>
        </authorList>
    </citation>
    <scope>NUCLEOTIDE SEQUENCE</scope>
    <source>
        <strain evidence="1">E1834</strain>
    </source>
</reference>
<organism evidence="1 2">
    <name type="scientific">Meloidogyne enterolobii</name>
    <name type="common">Root-knot nematode worm</name>
    <name type="synonym">Meloidogyne mayaguensis</name>
    <dbReference type="NCBI Taxonomy" id="390850"/>
    <lineage>
        <taxon>Eukaryota</taxon>
        <taxon>Metazoa</taxon>
        <taxon>Ecdysozoa</taxon>
        <taxon>Nematoda</taxon>
        <taxon>Chromadorea</taxon>
        <taxon>Rhabditida</taxon>
        <taxon>Tylenchina</taxon>
        <taxon>Tylenchomorpha</taxon>
        <taxon>Tylenchoidea</taxon>
        <taxon>Meloidogynidae</taxon>
        <taxon>Meloidogyninae</taxon>
        <taxon>Meloidogyne</taxon>
    </lineage>
</organism>
<comment type="caution">
    <text evidence="1">The sequence shown here is derived from an EMBL/GenBank/DDBJ whole genome shotgun (WGS) entry which is preliminary data.</text>
</comment>
<dbReference type="Proteomes" id="UP001497535">
    <property type="component" value="Unassembled WGS sequence"/>
</dbReference>
<accession>A0ACB1A3S4</accession>